<dbReference type="PANTHER" id="PTHR44998">
    <property type="match status" value="1"/>
</dbReference>
<feature type="compositionally biased region" description="Polar residues" evidence="9">
    <location>
        <begin position="450"/>
        <end position="466"/>
    </location>
</feature>
<feature type="repeat" description="TPR" evidence="8">
    <location>
        <begin position="896"/>
        <end position="929"/>
    </location>
</feature>
<dbReference type="EMBL" id="JAJGCB010000001">
    <property type="protein sequence ID" value="KAJ8995520.1"/>
    <property type="molecule type" value="Genomic_DNA"/>
</dbReference>
<dbReference type="InterPro" id="IPR011990">
    <property type="entry name" value="TPR-like_helical_dom_sf"/>
</dbReference>
<dbReference type="PROSITE" id="PS50005">
    <property type="entry name" value="TPR"/>
    <property type="match status" value="2"/>
</dbReference>
<feature type="compositionally biased region" description="Basic and acidic residues" evidence="9">
    <location>
        <begin position="390"/>
        <end position="402"/>
    </location>
</feature>
<dbReference type="SMART" id="SM00028">
    <property type="entry name" value="TPR"/>
    <property type="match status" value="5"/>
</dbReference>
<dbReference type="GO" id="GO:0097363">
    <property type="term" value="F:protein O-acetylglucosaminyltransferase activity"/>
    <property type="evidence" value="ECO:0007669"/>
    <property type="project" value="UniProtKB-EC"/>
</dbReference>
<evidence type="ECO:0000256" key="8">
    <source>
        <dbReference type="PROSITE-ProRule" id="PRU00339"/>
    </source>
</evidence>
<evidence type="ECO:0000313" key="11">
    <source>
        <dbReference type="EMBL" id="KAJ8995520.1"/>
    </source>
</evidence>
<dbReference type="Pfam" id="PF13844">
    <property type="entry name" value="Glyco_transf_41"/>
    <property type="match status" value="2"/>
</dbReference>
<feature type="compositionally biased region" description="Low complexity" evidence="9">
    <location>
        <begin position="1566"/>
        <end position="1579"/>
    </location>
</feature>
<dbReference type="Pfam" id="PF13432">
    <property type="entry name" value="TPR_16"/>
    <property type="match status" value="2"/>
</dbReference>
<name>A0AAN6IXZ3_EXODE</name>
<dbReference type="FunFam" id="1.25.40.10:FF:000180">
    <property type="entry name" value="Related to UDP-N-acetylglucosaminyltransferase"/>
    <property type="match status" value="1"/>
</dbReference>
<dbReference type="InterPro" id="IPR029489">
    <property type="entry name" value="OGT/SEC/SPY_C"/>
</dbReference>
<proteinExistence type="inferred from homology"/>
<keyword evidence="4" id="KW-0328">Glycosyltransferase</keyword>
<evidence type="ECO:0000256" key="2">
    <source>
        <dbReference type="ARBA" id="ARBA00005386"/>
    </source>
</evidence>
<dbReference type="SUPFAM" id="SSF48452">
    <property type="entry name" value="TPR-like"/>
    <property type="match status" value="1"/>
</dbReference>
<reference evidence="11" key="1">
    <citation type="submission" date="2023-01" db="EMBL/GenBank/DDBJ databases">
        <title>Exophiala dermititidis isolated from Cystic Fibrosis Patient.</title>
        <authorList>
            <person name="Kurbessoian T."/>
            <person name="Crocker A."/>
            <person name="Murante D."/>
            <person name="Hogan D.A."/>
            <person name="Stajich J.E."/>
        </authorList>
    </citation>
    <scope>NUCLEOTIDE SEQUENCE</scope>
    <source>
        <strain evidence="11">Ex8</strain>
    </source>
</reference>
<dbReference type="Gene3D" id="3.40.50.11380">
    <property type="match status" value="1"/>
</dbReference>
<dbReference type="Gene3D" id="3.40.50.2000">
    <property type="entry name" value="Glycogen Phosphorylase B"/>
    <property type="match status" value="1"/>
</dbReference>
<evidence type="ECO:0000256" key="1">
    <source>
        <dbReference type="ARBA" id="ARBA00004922"/>
    </source>
</evidence>
<feature type="domain" description="O-GlcNAc transferase C-terminal" evidence="10">
    <location>
        <begin position="1128"/>
        <end position="1313"/>
    </location>
</feature>
<sequence>MLIVPRRQTNAMDPPQDRNNYFRRPIDTASRQYAIPSAPPMPGHERRQSGGLSYAEHEMVRQRKTPHGRFFEQDTAAIDKGVQFPAFKHVLLSLSPEYRRTSSLPQQWPAPIQSQSYNPNMPASDFARDGPYSQQSESYGASTPFTYAPAWDFPGGLDSMLNQTLPLQTTQRYYVQHGTNVPTVLPTAFHSQFGPTASAGQELYGPYWPDGTYSPYRPASIRDSRVFPRAPAERFPLDHHVLDHHLLRKAGRFPEGHGHAYVQNRPEQFLTAPTNYVQSPSSKYNHTPNAYHNSQHPYLQPYSGPAQSTHSPLSIGKPVLTPLVPGPRSDRIAFRDKAFASANASYTELLQSLRNGTRERRNSTQARSETSKVAKPAIFPQPPVRSGSHFQEDPSTKFRPAQDRPNLLGFRTGSQRPVLDNPSRPQTAIFRPNQGYSHHDTTSFRAQPEASHTSTQQYRPEQRSAQVRQFRETAIPTPDLRPPFYDPVAALQTMELLCHEAETPWVDGMLLAGCLAYGLGKYAKAEEWYRAVLRQDPGHVEAVSNLAATCHALNRREDALKYWSDAVSLRPSYFEAVEHLIGLLCTTHRAREAVSVIEYVESALRIRDEDLQSIGGELSDAESDNRSHTSSIATVASHDNSHYEFETGLNSQHSPRADESRAPGFGSSGYAISGADNGRMLALIHAKGNMLYSLGNNHAAASAFEDAILIATGQRKRGIQGLINGILRACLGNIDDPDYVSLKLEGRDPILLAPEHAEVTAKLMFPPEGGLPGLEHVSVPCAFQAAVATTSNSLLSLAKIYQDGMCNATHSGSLKSPSTREILALYYLSLSLQRSPSTANNVGILLASVQQTVHPAHLAEPIFANFASIPGVTGGSGIQLALMYYNYGLNLDPKHAHLYTNLGSLLKDIGQLGAAIKMYERAVSCDGNFDIALANLANAVKDQGRVADAIVYYRRAVAANPDFAEAVCGLATALNSVCSWHGRGGICAGDGLRDRLHVDDEGMKHTPSRPYGWINRVVEIVDKQLKDGETWGCGTLTPSIIDSLAAQLTLHRQSSTDNRRVQSLELVRQALRTWSGQKWEGSRVVRLVERAIREIGWHWYQDRYKHRKEYSVRKYYRPQLPSSLSAPTAPTVLPFHTFTAPLSAKQIRQISQRNALRISVCALRSAWLPATVFPPPAPPNPCLNVGYVSSDFNNHPLAHLMQSVFGLHDPTRVKAICYATTASDGSVHRQQIEREAPVFYDASSWSVEQLVNQIVRDNVHILVNLNGYTRGARNEVFAARPAPIHMSFMGFAGTLGAEWCDYVFADMISVPPDTLSPWRRNVTIDDRLRPDSLVEDEEDWMYAENLIFARDTFFCVDHKQSAPDVGKGAPSLRDPISRELAWKEEQDKRWKMRKELFPTLSDTAVILGNFNQLYKIDPATFDMYLQILKMVPNAILWLLRFPDLGEQKLLQYARDWASPEVASRIVFTDVAAKGTHIMRASVVDLFLDTPECNAHTTAADVIWSGTPILTWGKWKYKMCSRMAGSIVASALPEGREGDEARRDLLVNSEKEYIDAAIELAQGLEYPPTAASSPGSPSAGQKVGHGKGRLVDLRRMLWEGRWTSRLFDTKRWVRDVELAYWAAWEKWERGEGGDIWLRNARR</sequence>
<feature type="compositionally biased region" description="Polar residues" evidence="9">
    <location>
        <begin position="277"/>
        <end position="297"/>
    </location>
</feature>
<dbReference type="Gene3D" id="1.25.40.10">
    <property type="entry name" value="Tetratricopeptide repeat domain"/>
    <property type="match status" value="3"/>
</dbReference>
<evidence type="ECO:0000259" key="10">
    <source>
        <dbReference type="Pfam" id="PF13844"/>
    </source>
</evidence>
<evidence type="ECO:0000256" key="9">
    <source>
        <dbReference type="SAM" id="MobiDB-lite"/>
    </source>
</evidence>
<dbReference type="EC" id="2.4.1.255" evidence="3"/>
<dbReference type="FunFam" id="1.25.40.10:FF:000552">
    <property type="entry name" value="UDP-N-acetylglucosaminyltransferase (AFU_orthologue AFUA_1G03380)"/>
    <property type="match status" value="1"/>
</dbReference>
<feature type="region of interest" description="Disordered" evidence="9">
    <location>
        <begin position="1566"/>
        <end position="1585"/>
    </location>
</feature>
<dbReference type="FunFam" id="3.40.50.11380:FF:000004">
    <property type="entry name" value="UDP-N-acetylglucosaminyltransferase (AFU_orthologue AFUA_1G03380)"/>
    <property type="match status" value="1"/>
</dbReference>
<gene>
    <name evidence="11" type="ORF">HRR80_000288</name>
</gene>
<evidence type="ECO:0000256" key="5">
    <source>
        <dbReference type="ARBA" id="ARBA00022679"/>
    </source>
</evidence>
<evidence type="ECO:0000256" key="6">
    <source>
        <dbReference type="ARBA" id="ARBA00022737"/>
    </source>
</evidence>
<keyword evidence="7 8" id="KW-0802">TPR repeat</keyword>
<dbReference type="GO" id="GO:0006493">
    <property type="term" value="P:protein O-linked glycosylation"/>
    <property type="evidence" value="ECO:0007669"/>
    <property type="project" value="TreeGrafter"/>
</dbReference>
<comment type="caution">
    <text evidence="11">The sequence shown here is derived from an EMBL/GenBank/DDBJ whole genome shotgun (WGS) entry which is preliminary data.</text>
</comment>
<protein>
    <recommendedName>
        <fullName evidence="3">protein O-GlcNAc transferase</fullName>
        <ecNumber evidence="3">2.4.1.255</ecNumber>
    </recommendedName>
</protein>
<accession>A0AAN6IXZ3</accession>
<evidence type="ECO:0000256" key="7">
    <source>
        <dbReference type="ARBA" id="ARBA00022803"/>
    </source>
</evidence>
<feature type="region of interest" description="Disordered" evidence="9">
    <location>
        <begin position="352"/>
        <end position="466"/>
    </location>
</feature>
<keyword evidence="5" id="KW-0808">Transferase</keyword>
<comment type="pathway">
    <text evidence="1">Protein modification; protein glycosylation.</text>
</comment>
<comment type="similarity">
    <text evidence="2">Belongs to the glycosyltransferase 41 family. O-GlcNAc transferase subfamily.</text>
</comment>
<feature type="domain" description="O-GlcNAc transferase C-terminal" evidence="10">
    <location>
        <begin position="1399"/>
        <end position="1564"/>
    </location>
</feature>
<dbReference type="PANTHER" id="PTHR44998:SF1">
    <property type="entry name" value="UDP-N-ACETYLGLUCOSAMINE--PEPTIDE N-ACETYLGLUCOSAMINYLTRANSFERASE 110 KDA SUBUNIT"/>
    <property type="match status" value="1"/>
</dbReference>
<dbReference type="InterPro" id="IPR019734">
    <property type="entry name" value="TPR_rpt"/>
</dbReference>
<organism evidence="11 12">
    <name type="scientific">Exophiala dermatitidis</name>
    <name type="common">Black yeast-like fungus</name>
    <name type="synonym">Wangiella dermatitidis</name>
    <dbReference type="NCBI Taxonomy" id="5970"/>
    <lineage>
        <taxon>Eukaryota</taxon>
        <taxon>Fungi</taxon>
        <taxon>Dikarya</taxon>
        <taxon>Ascomycota</taxon>
        <taxon>Pezizomycotina</taxon>
        <taxon>Eurotiomycetes</taxon>
        <taxon>Chaetothyriomycetidae</taxon>
        <taxon>Chaetothyriales</taxon>
        <taxon>Herpotrichiellaceae</taxon>
        <taxon>Exophiala</taxon>
    </lineage>
</organism>
<feature type="repeat" description="TPR" evidence="8">
    <location>
        <begin position="930"/>
        <end position="963"/>
    </location>
</feature>
<feature type="region of interest" description="Disordered" evidence="9">
    <location>
        <begin position="277"/>
        <end position="313"/>
    </location>
</feature>
<evidence type="ECO:0000313" key="12">
    <source>
        <dbReference type="Proteomes" id="UP001161757"/>
    </source>
</evidence>
<keyword evidence="6" id="KW-0677">Repeat</keyword>
<evidence type="ECO:0000256" key="4">
    <source>
        <dbReference type="ARBA" id="ARBA00022676"/>
    </source>
</evidence>
<dbReference type="Proteomes" id="UP001161757">
    <property type="component" value="Unassembled WGS sequence"/>
</dbReference>
<evidence type="ECO:0000256" key="3">
    <source>
        <dbReference type="ARBA" id="ARBA00011970"/>
    </source>
</evidence>